<accession>A0A4Z1K0U7</accession>
<reference evidence="1 2" key="1">
    <citation type="submission" date="2017-12" db="EMBL/GenBank/DDBJ databases">
        <title>Comparative genomics of Botrytis spp.</title>
        <authorList>
            <person name="Valero-Jimenez C.A."/>
            <person name="Tapia P."/>
            <person name="Veloso J."/>
            <person name="Silva-Moreno E."/>
            <person name="Staats M."/>
            <person name="Valdes J.H."/>
            <person name="Van Kan J.A.L."/>
        </authorList>
    </citation>
    <scope>NUCLEOTIDE SEQUENCE [LARGE SCALE GENOMIC DNA]</scope>
    <source>
        <strain evidence="1 2">Be9601</strain>
    </source>
</reference>
<protein>
    <submittedName>
        <fullName evidence="1">Uncharacterized protein</fullName>
    </submittedName>
</protein>
<proteinExistence type="predicted"/>
<sequence length="183" mass="18632">MEIRISRGDNTDDGFYFRVFENGRPDFFAAGGVEQHCFQGIFFVGDEGGGAVGGGELEQRGLQGGDGGGGDVQTEDVDLDVEEGDGADAEAEELVGFGGVRGGGGAEVQGFGKGRGAAGAGGDELFVFFGGGFGRGRENGNGSGGGEGGARTRTVEFGRWRYLNGGCGYPDADHADEEARGGI</sequence>
<name>A0A4Z1K0U7_9HELO</name>
<gene>
    <name evidence="1" type="ORF">BELL_0030g00300</name>
</gene>
<dbReference type="AlphaFoldDB" id="A0A4Z1K0U7"/>
<organism evidence="1 2">
    <name type="scientific">Botrytis elliptica</name>
    <dbReference type="NCBI Taxonomy" id="278938"/>
    <lineage>
        <taxon>Eukaryota</taxon>
        <taxon>Fungi</taxon>
        <taxon>Dikarya</taxon>
        <taxon>Ascomycota</taxon>
        <taxon>Pezizomycotina</taxon>
        <taxon>Leotiomycetes</taxon>
        <taxon>Helotiales</taxon>
        <taxon>Sclerotiniaceae</taxon>
        <taxon>Botrytis</taxon>
    </lineage>
</organism>
<evidence type="ECO:0000313" key="1">
    <source>
        <dbReference type="EMBL" id="TGO79525.1"/>
    </source>
</evidence>
<dbReference type="Proteomes" id="UP000297229">
    <property type="component" value="Unassembled WGS sequence"/>
</dbReference>
<evidence type="ECO:0000313" key="2">
    <source>
        <dbReference type="Proteomes" id="UP000297229"/>
    </source>
</evidence>
<comment type="caution">
    <text evidence="1">The sequence shown here is derived from an EMBL/GenBank/DDBJ whole genome shotgun (WGS) entry which is preliminary data.</text>
</comment>
<dbReference type="EMBL" id="PQXM01000030">
    <property type="protein sequence ID" value="TGO79525.1"/>
    <property type="molecule type" value="Genomic_DNA"/>
</dbReference>
<keyword evidence="2" id="KW-1185">Reference proteome</keyword>